<name>A0A6A6R1T4_9PEZI</name>
<evidence type="ECO:0000313" key="2">
    <source>
        <dbReference type="Proteomes" id="UP000799750"/>
    </source>
</evidence>
<evidence type="ECO:0000313" key="1">
    <source>
        <dbReference type="EMBL" id="KAF2497803.1"/>
    </source>
</evidence>
<protein>
    <submittedName>
        <fullName evidence="1">Uncharacterized protein</fullName>
    </submittedName>
</protein>
<organism evidence="1 2">
    <name type="scientific">Lophium mytilinum</name>
    <dbReference type="NCBI Taxonomy" id="390894"/>
    <lineage>
        <taxon>Eukaryota</taxon>
        <taxon>Fungi</taxon>
        <taxon>Dikarya</taxon>
        <taxon>Ascomycota</taxon>
        <taxon>Pezizomycotina</taxon>
        <taxon>Dothideomycetes</taxon>
        <taxon>Pleosporomycetidae</taxon>
        <taxon>Mytilinidiales</taxon>
        <taxon>Mytilinidiaceae</taxon>
        <taxon>Lophium</taxon>
    </lineage>
</organism>
<keyword evidence="2" id="KW-1185">Reference proteome</keyword>
<sequence length="208" mass="23622">MPLDRLGQLLREIRDEVIRLALPHSFSLKIDDAGQCHHTSVPLLRTCRYLRQEILEVICEGIVVYSTTPDTLFALLSSKDEKCHMFPTLPRHVGIRILGDGEFWALTEKEGIASFAPIKTLNPRDQSWDEEPVTIFLALWNEPISQLPKETKSLTMDISRLSYYSPEEKWKSAPFAKNSRIQLFVTGWPVGSSLPSAFHELLFGKVAS</sequence>
<dbReference type="EMBL" id="MU004186">
    <property type="protein sequence ID" value="KAF2497803.1"/>
    <property type="molecule type" value="Genomic_DNA"/>
</dbReference>
<accession>A0A6A6R1T4</accession>
<proteinExistence type="predicted"/>
<gene>
    <name evidence="1" type="ORF">BU16DRAFT_537408</name>
</gene>
<dbReference type="Proteomes" id="UP000799750">
    <property type="component" value="Unassembled WGS sequence"/>
</dbReference>
<reference evidence="1" key="1">
    <citation type="journal article" date="2020" name="Stud. Mycol.">
        <title>101 Dothideomycetes genomes: a test case for predicting lifestyles and emergence of pathogens.</title>
        <authorList>
            <person name="Haridas S."/>
            <person name="Albert R."/>
            <person name="Binder M."/>
            <person name="Bloem J."/>
            <person name="Labutti K."/>
            <person name="Salamov A."/>
            <person name="Andreopoulos B."/>
            <person name="Baker S."/>
            <person name="Barry K."/>
            <person name="Bills G."/>
            <person name="Bluhm B."/>
            <person name="Cannon C."/>
            <person name="Castanera R."/>
            <person name="Culley D."/>
            <person name="Daum C."/>
            <person name="Ezra D."/>
            <person name="Gonzalez J."/>
            <person name="Henrissat B."/>
            <person name="Kuo A."/>
            <person name="Liang C."/>
            <person name="Lipzen A."/>
            <person name="Lutzoni F."/>
            <person name="Magnuson J."/>
            <person name="Mondo S."/>
            <person name="Nolan M."/>
            <person name="Ohm R."/>
            <person name="Pangilinan J."/>
            <person name="Park H.-J."/>
            <person name="Ramirez L."/>
            <person name="Alfaro M."/>
            <person name="Sun H."/>
            <person name="Tritt A."/>
            <person name="Yoshinaga Y."/>
            <person name="Zwiers L.-H."/>
            <person name="Turgeon B."/>
            <person name="Goodwin S."/>
            <person name="Spatafora J."/>
            <person name="Crous P."/>
            <person name="Grigoriev I."/>
        </authorList>
    </citation>
    <scope>NUCLEOTIDE SEQUENCE</scope>
    <source>
        <strain evidence="1">CBS 269.34</strain>
    </source>
</reference>
<dbReference type="AlphaFoldDB" id="A0A6A6R1T4"/>